<dbReference type="GO" id="GO:0005667">
    <property type="term" value="C:transcription regulator complex"/>
    <property type="evidence" value="ECO:0007669"/>
    <property type="project" value="TreeGrafter"/>
</dbReference>
<gene>
    <name evidence="8" type="ORF">ONB1V03_LOCUS11680</name>
</gene>
<protein>
    <recommendedName>
        <fullName evidence="7">BHLH domain-containing protein</fullName>
    </recommendedName>
</protein>
<dbReference type="PANTHER" id="PTHR11793:SF13">
    <property type="entry name" value="PROTEIN DAUGHTERLESS"/>
    <property type="match status" value="1"/>
</dbReference>
<dbReference type="SUPFAM" id="SSF47459">
    <property type="entry name" value="HLH, helix-loop-helix DNA-binding domain"/>
    <property type="match status" value="1"/>
</dbReference>
<reference evidence="8" key="1">
    <citation type="submission" date="2020-11" db="EMBL/GenBank/DDBJ databases">
        <authorList>
            <person name="Tran Van P."/>
        </authorList>
    </citation>
    <scope>NUCLEOTIDE SEQUENCE</scope>
</reference>
<dbReference type="GO" id="GO:0046983">
    <property type="term" value="F:protein dimerization activity"/>
    <property type="evidence" value="ECO:0007669"/>
    <property type="project" value="InterPro"/>
</dbReference>
<feature type="compositionally biased region" description="Low complexity" evidence="6">
    <location>
        <begin position="522"/>
        <end position="533"/>
    </location>
</feature>
<evidence type="ECO:0000256" key="2">
    <source>
        <dbReference type="ARBA" id="ARBA00023015"/>
    </source>
</evidence>
<feature type="region of interest" description="Disordered" evidence="6">
    <location>
        <begin position="468"/>
        <end position="567"/>
    </location>
</feature>
<dbReference type="GO" id="GO:0005634">
    <property type="term" value="C:nucleus"/>
    <property type="evidence" value="ECO:0007669"/>
    <property type="project" value="UniProtKB-SubCell"/>
</dbReference>
<dbReference type="GO" id="GO:0000981">
    <property type="term" value="F:DNA-binding transcription factor activity, RNA polymerase II-specific"/>
    <property type="evidence" value="ECO:0007669"/>
    <property type="project" value="TreeGrafter"/>
</dbReference>
<dbReference type="PROSITE" id="PS50888">
    <property type="entry name" value="BHLH"/>
    <property type="match status" value="1"/>
</dbReference>
<feature type="compositionally biased region" description="Low complexity" evidence="6">
    <location>
        <begin position="347"/>
        <end position="368"/>
    </location>
</feature>
<feature type="compositionally biased region" description="Pro residues" evidence="6">
    <location>
        <begin position="46"/>
        <end position="58"/>
    </location>
</feature>
<feature type="region of interest" description="Disordered" evidence="6">
    <location>
        <begin position="338"/>
        <end position="368"/>
    </location>
</feature>
<organism evidence="8">
    <name type="scientific">Oppiella nova</name>
    <dbReference type="NCBI Taxonomy" id="334625"/>
    <lineage>
        <taxon>Eukaryota</taxon>
        <taxon>Metazoa</taxon>
        <taxon>Ecdysozoa</taxon>
        <taxon>Arthropoda</taxon>
        <taxon>Chelicerata</taxon>
        <taxon>Arachnida</taxon>
        <taxon>Acari</taxon>
        <taxon>Acariformes</taxon>
        <taxon>Sarcoptiformes</taxon>
        <taxon>Oribatida</taxon>
        <taxon>Brachypylina</taxon>
        <taxon>Oppioidea</taxon>
        <taxon>Oppiidae</taxon>
        <taxon>Oppiella</taxon>
    </lineage>
</organism>
<dbReference type="GO" id="GO:0000978">
    <property type="term" value="F:RNA polymerase II cis-regulatory region sequence-specific DNA binding"/>
    <property type="evidence" value="ECO:0007669"/>
    <property type="project" value="TreeGrafter"/>
</dbReference>
<dbReference type="PANTHER" id="PTHR11793">
    <property type="entry name" value="BASIC HELIX-LOOP-HELIX TRANSCRIPTION FACTOR"/>
    <property type="match status" value="1"/>
</dbReference>
<accession>A0A7R9QS18</accession>
<dbReference type="FunFam" id="4.10.280.10:FF:000001">
    <property type="entry name" value="Putative transcription factor 12"/>
    <property type="match status" value="1"/>
</dbReference>
<feature type="compositionally biased region" description="Low complexity" evidence="6">
    <location>
        <begin position="237"/>
        <end position="249"/>
    </location>
</feature>
<feature type="compositionally biased region" description="Polar residues" evidence="6">
    <location>
        <begin position="489"/>
        <end position="499"/>
    </location>
</feature>
<dbReference type="GO" id="GO:0000785">
    <property type="term" value="C:chromatin"/>
    <property type="evidence" value="ECO:0007669"/>
    <property type="project" value="TreeGrafter"/>
</dbReference>
<dbReference type="EMBL" id="CAJPVJ010008911">
    <property type="protein sequence ID" value="CAG2172222.1"/>
    <property type="molecule type" value="Genomic_DNA"/>
</dbReference>
<evidence type="ECO:0000256" key="5">
    <source>
        <dbReference type="ARBA" id="ARBA00023242"/>
    </source>
</evidence>
<dbReference type="CDD" id="cd18945">
    <property type="entry name" value="bHLH_E-protein_TCF4_E2-2"/>
    <property type="match status" value="1"/>
</dbReference>
<dbReference type="InterPro" id="IPR011598">
    <property type="entry name" value="bHLH_dom"/>
</dbReference>
<evidence type="ECO:0000256" key="3">
    <source>
        <dbReference type="ARBA" id="ARBA00023125"/>
    </source>
</evidence>
<dbReference type="OrthoDB" id="10034090at2759"/>
<sequence>MAANEDELHYIEVFQNCFNKIAHKQQGNISTILSPSLSTRPKHPTHPPARPPTRPPIAPMHHYFHYFEPTQASLSPNLPALPTPNPHFPTTLAVRSSDDHLFLMYKSRGDSMPYVMPYGSSGDSHSHEEVLLQMGQPVQGSHPPQTGVPVGVQSHYHQLGGDHHMHHTHHHMAPPTGPNGTQTQSSASDTQYFPPFCDTQRGTLYGSDASSYYLDSGDWNGQSNYHAFGPPQPQTPQPVQASPVSSVSSGGVGGVGAVPTQAYLHDNIYENSPIISSLPPMSSFRAQTGPSVAHPTVSPSSVFVSPTGTTTSGSPSLTTQSASGEAIGKALASIYSSGSGVANADHTPSSYSGSASSTPVSSPQTWPSRLTTTTTTASFANTTDATDAHLHTLQSAQLDDQFEDAIHLLRDHTEHSRGVMGERLDDAIDILRNHAEGAPNYLTANLTQLESHVVCIASDVVVDPQSGNPFAFDNSQPSPSSLEAGRSGVVTNVNPSQLRCDSAPPPTAPTTSKKGSARSTPNANGSNNANSHGKGSKRSRSRYSSSADEDDPPEIKVEREKERRQANNARERIRVRDINEAFKELGRMVVIHLKCDKAQTKLNILHQAVDVITSLEQQVRERNLNPKTACLKRREEEKSEEASGGGPKFVHHMTANQTNPNVNAISI</sequence>
<comment type="subcellular location">
    <subcellularLocation>
        <location evidence="1">Nucleus</location>
    </subcellularLocation>
</comment>
<evidence type="ECO:0000313" key="8">
    <source>
        <dbReference type="EMBL" id="CAD7655035.1"/>
    </source>
</evidence>
<dbReference type="AlphaFoldDB" id="A0A7R9QS18"/>
<proteinExistence type="predicted"/>
<dbReference type="SMART" id="SM00353">
    <property type="entry name" value="HLH"/>
    <property type="match status" value="1"/>
</dbReference>
<evidence type="ECO:0000259" key="7">
    <source>
        <dbReference type="PROSITE" id="PS50888"/>
    </source>
</evidence>
<keyword evidence="9" id="KW-1185">Reference proteome</keyword>
<evidence type="ECO:0000256" key="6">
    <source>
        <dbReference type="SAM" id="MobiDB-lite"/>
    </source>
</evidence>
<dbReference type="Proteomes" id="UP000728032">
    <property type="component" value="Unassembled WGS sequence"/>
</dbReference>
<dbReference type="Pfam" id="PF00010">
    <property type="entry name" value="HLH"/>
    <property type="match status" value="1"/>
</dbReference>
<feature type="region of interest" description="Disordered" evidence="6">
    <location>
        <begin position="633"/>
        <end position="667"/>
    </location>
</feature>
<feature type="compositionally biased region" description="Polar residues" evidence="6">
    <location>
        <begin position="178"/>
        <end position="191"/>
    </location>
</feature>
<feature type="domain" description="BHLH" evidence="7">
    <location>
        <begin position="562"/>
        <end position="615"/>
    </location>
</feature>
<feature type="region of interest" description="Disordered" evidence="6">
    <location>
        <begin position="33"/>
        <end position="60"/>
    </location>
</feature>
<feature type="compositionally biased region" description="Polar residues" evidence="6">
    <location>
        <begin position="512"/>
        <end position="521"/>
    </location>
</feature>
<keyword evidence="2" id="KW-0805">Transcription regulation</keyword>
<dbReference type="Gene3D" id="4.10.280.10">
    <property type="entry name" value="Helix-loop-helix DNA-binding domain"/>
    <property type="match status" value="1"/>
</dbReference>
<feature type="non-terminal residue" evidence="8">
    <location>
        <position position="1"/>
    </location>
</feature>
<feature type="compositionally biased region" description="Basic and acidic residues" evidence="6">
    <location>
        <begin position="553"/>
        <end position="567"/>
    </location>
</feature>
<feature type="region of interest" description="Disordered" evidence="6">
    <location>
        <begin position="223"/>
        <end position="252"/>
    </location>
</feature>
<keyword evidence="3" id="KW-0238">DNA-binding</keyword>
<evidence type="ECO:0000256" key="4">
    <source>
        <dbReference type="ARBA" id="ARBA00023163"/>
    </source>
</evidence>
<dbReference type="InterPro" id="IPR051098">
    <property type="entry name" value="NeuroDiff_E-box_TFs"/>
</dbReference>
<feature type="region of interest" description="Disordered" evidence="6">
    <location>
        <begin position="160"/>
        <end position="194"/>
    </location>
</feature>
<dbReference type="EMBL" id="OC923736">
    <property type="protein sequence ID" value="CAD7655035.1"/>
    <property type="molecule type" value="Genomic_DNA"/>
</dbReference>
<evidence type="ECO:0000313" key="9">
    <source>
        <dbReference type="Proteomes" id="UP000728032"/>
    </source>
</evidence>
<dbReference type="InterPro" id="IPR036638">
    <property type="entry name" value="HLH_DNA-bd_sf"/>
</dbReference>
<name>A0A7R9QS18_9ACAR</name>
<feature type="compositionally biased region" description="Polar residues" evidence="6">
    <location>
        <begin position="654"/>
        <end position="667"/>
    </location>
</feature>
<keyword evidence="5" id="KW-0539">Nucleus</keyword>
<evidence type="ECO:0000256" key="1">
    <source>
        <dbReference type="ARBA" id="ARBA00004123"/>
    </source>
</evidence>
<keyword evidence="4" id="KW-0804">Transcription</keyword>
<feature type="compositionally biased region" description="Polar residues" evidence="6">
    <location>
        <begin position="468"/>
        <end position="481"/>
    </location>
</feature>